<evidence type="ECO:0000256" key="2">
    <source>
        <dbReference type="SAM" id="MobiDB-lite"/>
    </source>
</evidence>
<organism evidence="4 5">
    <name type="scientific">Ceutorhynchus assimilis</name>
    <name type="common">cabbage seed weevil</name>
    <dbReference type="NCBI Taxonomy" id="467358"/>
    <lineage>
        <taxon>Eukaryota</taxon>
        <taxon>Metazoa</taxon>
        <taxon>Ecdysozoa</taxon>
        <taxon>Arthropoda</taxon>
        <taxon>Hexapoda</taxon>
        <taxon>Insecta</taxon>
        <taxon>Pterygota</taxon>
        <taxon>Neoptera</taxon>
        <taxon>Endopterygota</taxon>
        <taxon>Coleoptera</taxon>
        <taxon>Polyphaga</taxon>
        <taxon>Cucujiformia</taxon>
        <taxon>Curculionidae</taxon>
        <taxon>Ceutorhynchinae</taxon>
        <taxon>Ceutorhynchus</taxon>
    </lineage>
</organism>
<sequence length="170" mass="19342">MKQTCSVLQKRWKNIRDRYSREIKKNQGKSGKGQKGKSAYKYTSQLWFLNDVIQRLPADASMDDIKLETGLAAETSTSTVYDEPSAEHVTKKRKGNIVERKRVEALASPNINQEGQIQTINSNEEDDRLFLLSLVPFLKSIPPHSKLAARMDIMQSINKFMTVQFPAPTL</sequence>
<dbReference type="PANTHER" id="PTHR12243">
    <property type="entry name" value="MADF DOMAIN TRANSCRIPTION FACTOR"/>
    <property type="match status" value="1"/>
</dbReference>
<dbReference type="GO" id="GO:0005634">
    <property type="term" value="C:nucleus"/>
    <property type="evidence" value="ECO:0007669"/>
    <property type="project" value="UniProtKB-SubCell"/>
</dbReference>
<evidence type="ECO:0000256" key="1">
    <source>
        <dbReference type="PROSITE-ProRule" id="PRU00371"/>
    </source>
</evidence>
<dbReference type="Pfam" id="PF02944">
    <property type="entry name" value="BESS"/>
    <property type="match status" value="1"/>
</dbReference>
<keyword evidence="5" id="KW-1185">Reference proteome</keyword>
<evidence type="ECO:0000313" key="5">
    <source>
        <dbReference type="Proteomes" id="UP001152799"/>
    </source>
</evidence>
<dbReference type="Pfam" id="PF10545">
    <property type="entry name" value="MADF_DNA_bdg"/>
    <property type="match status" value="1"/>
</dbReference>
<feature type="region of interest" description="Disordered" evidence="2">
    <location>
        <begin position="18"/>
        <end position="37"/>
    </location>
</feature>
<evidence type="ECO:0000313" key="4">
    <source>
        <dbReference type="EMBL" id="CAG9771468.1"/>
    </source>
</evidence>
<dbReference type="PANTHER" id="PTHR12243:SF67">
    <property type="entry name" value="COREPRESSOR OF PANGOLIN, ISOFORM A-RELATED"/>
    <property type="match status" value="1"/>
</dbReference>
<dbReference type="InterPro" id="IPR039353">
    <property type="entry name" value="TF_Adf1"/>
</dbReference>
<evidence type="ECO:0000259" key="3">
    <source>
        <dbReference type="PROSITE" id="PS51031"/>
    </source>
</evidence>
<accession>A0A9N9MUZ0</accession>
<feature type="domain" description="BESS" evidence="3">
    <location>
        <begin position="124"/>
        <end position="163"/>
    </location>
</feature>
<dbReference type="PROSITE" id="PS51031">
    <property type="entry name" value="BESS"/>
    <property type="match status" value="1"/>
</dbReference>
<dbReference type="GO" id="GO:0003677">
    <property type="term" value="F:DNA binding"/>
    <property type="evidence" value="ECO:0007669"/>
    <property type="project" value="InterPro"/>
</dbReference>
<dbReference type="Proteomes" id="UP001152799">
    <property type="component" value="Chromosome 7"/>
</dbReference>
<dbReference type="InterPro" id="IPR006578">
    <property type="entry name" value="MADF-dom"/>
</dbReference>
<dbReference type="EMBL" id="OU892283">
    <property type="protein sequence ID" value="CAG9771468.1"/>
    <property type="molecule type" value="Genomic_DNA"/>
</dbReference>
<dbReference type="InterPro" id="IPR004210">
    <property type="entry name" value="BESS_motif"/>
</dbReference>
<dbReference type="OrthoDB" id="6776244at2759"/>
<proteinExistence type="predicted"/>
<protein>
    <recommendedName>
        <fullName evidence="3">BESS domain-containing protein</fullName>
    </recommendedName>
</protein>
<comment type="subcellular location">
    <subcellularLocation>
        <location evidence="1">Nucleus</location>
    </subcellularLocation>
</comment>
<name>A0A9N9MUZ0_9CUCU</name>
<gene>
    <name evidence="4" type="ORF">CEUTPL_LOCUS11901</name>
</gene>
<dbReference type="AlphaFoldDB" id="A0A9N9MUZ0"/>
<reference evidence="4" key="1">
    <citation type="submission" date="2022-01" db="EMBL/GenBank/DDBJ databases">
        <authorList>
            <person name="King R."/>
        </authorList>
    </citation>
    <scope>NUCLEOTIDE SEQUENCE</scope>
</reference>
<keyword evidence="1" id="KW-0539">Nucleus</keyword>